<organism evidence="1 2">
    <name type="scientific">Thalassorhabdus alkalitolerans</name>
    <dbReference type="NCBI Taxonomy" id="2282697"/>
    <lineage>
        <taxon>Bacteria</taxon>
        <taxon>Bacillati</taxon>
        <taxon>Bacillota</taxon>
        <taxon>Bacilli</taxon>
        <taxon>Bacillales</taxon>
        <taxon>Bacillaceae</taxon>
        <taxon>Thalassorhabdus</taxon>
    </lineage>
</organism>
<dbReference type="RefSeq" id="WP_385942928.1">
    <property type="nucleotide sequence ID" value="NZ_JBHSOZ010000010.1"/>
</dbReference>
<dbReference type="Proteomes" id="UP001596142">
    <property type="component" value="Unassembled WGS sequence"/>
</dbReference>
<name>A0ABW0YS98_9BACI</name>
<dbReference type="EMBL" id="JBHSOZ010000010">
    <property type="protein sequence ID" value="MFC5714296.1"/>
    <property type="molecule type" value="Genomic_DNA"/>
</dbReference>
<dbReference type="Pfam" id="PF05742">
    <property type="entry name" value="TANGO2"/>
    <property type="match status" value="1"/>
</dbReference>
<accession>A0ABW0YS98</accession>
<reference evidence="2" key="1">
    <citation type="journal article" date="2019" name="Int. J. Syst. Evol. Microbiol.">
        <title>The Global Catalogue of Microorganisms (GCM) 10K type strain sequencing project: providing services to taxonomists for standard genome sequencing and annotation.</title>
        <authorList>
            <consortium name="The Broad Institute Genomics Platform"/>
            <consortium name="The Broad Institute Genome Sequencing Center for Infectious Disease"/>
            <person name="Wu L."/>
            <person name="Ma J."/>
        </authorList>
    </citation>
    <scope>NUCLEOTIDE SEQUENCE [LARGE SCALE GENOMIC DNA]</scope>
    <source>
        <strain evidence="2">CECT 7184</strain>
    </source>
</reference>
<dbReference type="PANTHER" id="PTHR17985:SF8">
    <property type="entry name" value="TRANSPORT AND GOLGI ORGANIZATION PROTEIN 2 HOMOLOG"/>
    <property type="match status" value="1"/>
</dbReference>
<dbReference type="PANTHER" id="PTHR17985">
    <property type="entry name" value="SER/THR-RICH PROTEIN T10 IN DGCR REGION"/>
    <property type="match status" value="1"/>
</dbReference>
<gene>
    <name evidence="1" type="ORF">ACFPU1_16215</name>
</gene>
<evidence type="ECO:0000313" key="1">
    <source>
        <dbReference type="EMBL" id="MFC5714296.1"/>
    </source>
</evidence>
<evidence type="ECO:0000313" key="2">
    <source>
        <dbReference type="Proteomes" id="UP001596142"/>
    </source>
</evidence>
<proteinExistence type="predicted"/>
<protein>
    <submittedName>
        <fullName evidence="1">NRDE family protein</fullName>
    </submittedName>
</protein>
<sequence>MCLVAVAYKVHSKYPLIIAANRDEFYNRPTSLLHQWKDAPFIYAGRDLKKGGTWMGMTKHGYIAALTNVRDGNEKEKERSRGEITAGFLKKEDTESFFQKLAKEKDEYNGFNLIAGTVDNLFYYSNKQKGMKAEAMLPGIHGLSNARLNSPWPKVEKVKQKMKKLILDEPFTDLPVDHLFAALTDTEKAPDQFLPNTGISVEMERLLSSPFIISPAYGTRSQTVLAVTADYNAKMIERTFTNGGQVNEQSFSFPIQTKEEQDVREL</sequence>
<comment type="caution">
    <text evidence="1">The sequence shown here is derived from an EMBL/GenBank/DDBJ whole genome shotgun (WGS) entry which is preliminary data.</text>
</comment>
<dbReference type="InterPro" id="IPR008551">
    <property type="entry name" value="TANGO2"/>
</dbReference>
<keyword evidence="2" id="KW-1185">Reference proteome</keyword>